<keyword evidence="3" id="KW-1185">Reference proteome</keyword>
<gene>
    <name evidence="2" type="ORF">L873DRAFT_1023171</name>
</gene>
<evidence type="ECO:0000313" key="2">
    <source>
        <dbReference type="EMBL" id="RPA88565.1"/>
    </source>
</evidence>
<dbReference type="Proteomes" id="UP000276215">
    <property type="component" value="Unassembled WGS sequence"/>
</dbReference>
<keyword evidence="1" id="KW-0812">Transmembrane</keyword>
<accession>A0A3N4IS43</accession>
<name>A0A3N4IS43_9PEZI</name>
<feature type="transmembrane region" description="Helical" evidence="1">
    <location>
        <begin position="16"/>
        <end position="41"/>
    </location>
</feature>
<sequence>MLELVPSYPPYRTTSLISFMLVIFIPHLFILLSSFLISPFFSFHSSSLHHSSLSTFFSSSFSVSTKFIPVSDRNCVNVPHLWRCYKHIFFMLPVSWKHEPSFG</sequence>
<protein>
    <submittedName>
        <fullName evidence="2">Uncharacterized protein</fullName>
    </submittedName>
</protein>
<proteinExistence type="predicted"/>
<evidence type="ECO:0000313" key="3">
    <source>
        <dbReference type="Proteomes" id="UP000276215"/>
    </source>
</evidence>
<reference evidence="2 3" key="1">
    <citation type="journal article" date="2018" name="Nat. Ecol. Evol.">
        <title>Pezizomycetes genomes reveal the molecular basis of ectomycorrhizal truffle lifestyle.</title>
        <authorList>
            <person name="Murat C."/>
            <person name="Payen T."/>
            <person name="Noel B."/>
            <person name="Kuo A."/>
            <person name="Morin E."/>
            <person name="Chen J."/>
            <person name="Kohler A."/>
            <person name="Krizsan K."/>
            <person name="Balestrini R."/>
            <person name="Da Silva C."/>
            <person name="Montanini B."/>
            <person name="Hainaut M."/>
            <person name="Levati E."/>
            <person name="Barry K.W."/>
            <person name="Belfiori B."/>
            <person name="Cichocki N."/>
            <person name="Clum A."/>
            <person name="Dockter R.B."/>
            <person name="Fauchery L."/>
            <person name="Guy J."/>
            <person name="Iotti M."/>
            <person name="Le Tacon F."/>
            <person name="Lindquist E.A."/>
            <person name="Lipzen A."/>
            <person name="Malagnac F."/>
            <person name="Mello A."/>
            <person name="Molinier V."/>
            <person name="Miyauchi S."/>
            <person name="Poulain J."/>
            <person name="Riccioni C."/>
            <person name="Rubini A."/>
            <person name="Sitrit Y."/>
            <person name="Splivallo R."/>
            <person name="Traeger S."/>
            <person name="Wang M."/>
            <person name="Zifcakova L."/>
            <person name="Wipf D."/>
            <person name="Zambonelli A."/>
            <person name="Paolocci F."/>
            <person name="Nowrousian M."/>
            <person name="Ottonello S."/>
            <person name="Baldrian P."/>
            <person name="Spatafora J.W."/>
            <person name="Henrissat B."/>
            <person name="Nagy L.G."/>
            <person name="Aury J.M."/>
            <person name="Wincker P."/>
            <person name="Grigoriev I.V."/>
            <person name="Bonfante P."/>
            <person name="Martin F.M."/>
        </authorList>
    </citation>
    <scope>NUCLEOTIDE SEQUENCE [LARGE SCALE GENOMIC DNA]</scope>
    <source>
        <strain evidence="2 3">120613-1</strain>
    </source>
</reference>
<evidence type="ECO:0000256" key="1">
    <source>
        <dbReference type="SAM" id="Phobius"/>
    </source>
</evidence>
<keyword evidence="1" id="KW-0472">Membrane</keyword>
<dbReference type="EMBL" id="ML120795">
    <property type="protein sequence ID" value="RPA88565.1"/>
    <property type="molecule type" value="Genomic_DNA"/>
</dbReference>
<dbReference type="AlphaFoldDB" id="A0A3N4IS43"/>
<keyword evidence="1" id="KW-1133">Transmembrane helix</keyword>
<organism evidence="2 3">
    <name type="scientific">Choiromyces venosus 120613-1</name>
    <dbReference type="NCBI Taxonomy" id="1336337"/>
    <lineage>
        <taxon>Eukaryota</taxon>
        <taxon>Fungi</taxon>
        <taxon>Dikarya</taxon>
        <taxon>Ascomycota</taxon>
        <taxon>Pezizomycotina</taxon>
        <taxon>Pezizomycetes</taxon>
        <taxon>Pezizales</taxon>
        <taxon>Tuberaceae</taxon>
        <taxon>Choiromyces</taxon>
    </lineage>
</organism>